<keyword evidence="1" id="KW-0732">Signal</keyword>
<dbReference type="EMBL" id="SNQI01000001">
    <property type="protein sequence ID" value="TEW76700.1"/>
    <property type="molecule type" value="Genomic_DNA"/>
</dbReference>
<name>A0A4Y8AW19_9FLAO</name>
<dbReference type="SUPFAM" id="SSF48452">
    <property type="entry name" value="TPR-like"/>
    <property type="match status" value="1"/>
</dbReference>
<evidence type="ECO:0000313" key="3">
    <source>
        <dbReference type="Proteomes" id="UP000298517"/>
    </source>
</evidence>
<proteinExistence type="predicted"/>
<protein>
    <recommendedName>
        <fullName evidence="4">Tetratricopeptide repeat protein</fullName>
    </recommendedName>
</protein>
<feature type="chain" id="PRO_5021297394" description="Tetratricopeptide repeat protein" evidence="1">
    <location>
        <begin position="19"/>
        <end position="229"/>
    </location>
</feature>
<dbReference type="AlphaFoldDB" id="A0A4Y8AW19"/>
<dbReference type="Proteomes" id="UP000298517">
    <property type="component" value="Unassembled WGS sequence"/>
</dbReference>
<reference evidence="2 3" key="1">
    <citation type="journal article" date="2011" name="J. Microbiol.">
        <title>Gramella jeungdoensis sp. nov., isolated from a solar saltern in Korea.</title>
        <authorList>
            <person name="Joung Y."/>
            <person name="Kim H."/>
            <person name="Jang T."/>
            <person name="Ahn T.S."/>
            <person name="Joh K."/>
        </authorList>
    </citation>
    <scope>NUCLEOTIDE SEQUENCE [LARGE SCALE GENOMIC DNA]</scope>
    <source>
        <strain evidence="2 3">KCTC 23123</strain>
    </source>
</reference>
<feature type="signal peptide" evidence="1">
    <location>
        <begin position="1"/>
        <end position="18"/>
    </location>
</feature>
<gene>
    <name evidence="2" type="ORF">E2488_02300</name>
</gene>
<organism evidence="2 3">
    <name type="scientific">Gramella jeungdoensis</name>
    <dbReference type="NCBI Taxonomy" id="708091"/>
    <lineage>
        <taxon>Bacteria</taxon>
        <taxon>Pseudomonadati</taxon>
        <taxon>Bacteroidota</taxon>
        <taxon>Flavobacteriia</taxon>
        <taxon>Flavobacteriales</taxon>
        <taxon>Flavobacteriaceae</taxon>
        <taxon>Christiangramia</taxon>
    </lineage>
</organism>
<dbReference type="Gene3D" id="1.25.40.10">
    <property type="entry name" value="Tetratricopeptide repeat domain"/>
    <property type="match status" value="1"/>
</dbReference>
<dbReference type="InterPro" id="IPR011990">
    <property type="entry name" value="TPR-like_helical_dom_sf"/>
</dbReference>
<dbReference type="OrthoDB" id="1431564at2"/>
<comment type="caution">
    <text evidence="2">The sequence shown here is derived from an EMBL/GenBank/DDBJ whole genome shotgun (WGS) entry which is preliminary data.</text>
</comment>
<dbReference type="RefSeq" id="WP_134246710.1">
    <property type="nucleotide sequence ID" value="NZ_SNQI01000001.1"/>
</dbReference>
<evidence type="ECO:0000256" key="1">
    <source>
        <dbReference type="SAM" id="SignalP"/>
    </source>
</evidence>
<accession>A0A4Y8AW19</accession>
<evidence type="ECO:0008006" key="4">
    <source>
        <dbReference type="Google" id="ProtNLM"/>
    </source>
</evidence>
<keyword evidence="3" id="KW-1185">Reference proteome</keyword>
<sequence length="229" mass="25728">MKNYIYIVALLITTSILAQTTSNIELQQQKIKLALSYNDKDAAAAAMYSIIAIEGEQSTYKDSLAYMYFNDAKYISSFLVTNDILKNKPDNLELLEMNAISIENMGALEKAVEVYSNLLAKTKNNYHAYKLATLQVATKKFVDAYKSIKGADLLEDTGEIKVNFQVNKNYNQSVDLKAAIAYLEGIILLNLNKQTEAKLSFMRAVNLFPDFVLAKSKISTIENSEKKEE</sequence>
<evidence type="ECO:0000313" key="2">
    <source>
        <dbReference type="EMBL" id="TEW76700.1"/>
    </source>
</evidence>